<feature type="transmembrane region" description="Helical" evidence="1">
    <location>
        <begin position="36"/>
        <end position="56"/>
    </location>
</feature>
<keyword evidence="1" id="KW-1133">Transmembrane helix</keyword>
<dbReference type="RefSeq" id="WP_012923283.1">
    <property type="nucleotide sequence ID" value="NC_013729.1"/>
</dbReference>
<accession>D2PPD3</accession>
<reference evidence="2 3" key="2">
    <citation type="journal article" date="2010" name="Stand. Genomic Sci.">
        <title>Complete genome sequence of Kribbella flavida type strain (IFO 14399).</title>
        <authorList>
            <person name="Pukall R."/>
            <person name="Lapidus A."/>
            <person name="Glavina Del Rio T."/>
            <person name="Copeland A."/>
            <person name="Tice H."/>
            <person name="Cheng J.-F."/>
            <person name="Lucas S."/>
            <person name="Chen F."/>
            <person name="Nolan M."/>
            <person name="LaButti K."/>
            <person name="Pati A."/>
            <person name="Ivanova N."/>
            <person name="Mavrommatis K."/>
            <person name="Mikhailova N."/>
            <person name="Pitluck S."/>
            <person name="Bruce D."/>
            <person name="Goodwin L."/>
            <person name="Land M."/>
            <person name="Hauser L."/>
            <person name="Chang Y.-J."/>
            <person name="Jeffries C.D."/>
            <person name="Chen A."/>
            <person name="Palaniappan K."/>
            <person name="Chain P."/>
            <person name="Rohde M."/>
            <person name="Goeker M."/>
            <person name="Bristow J."/>
            <person name="Eisen J.A."/>
            <person name="Markowitz V."/>
            <person name="Hugenholtz P."/>
            <person name="Kyrpides N.C."/>
            <person name="Klenk H.-P."/>
            <person name="Brettin T."/>
        </authorList>
    </citation>
    <scope>NUCLEOTIDE SEQUENCE [LARGE SCALE GENOMIC DNA]</scope>
    <source>
        <strain evidence="3">DSM 17836 / JCM 10339 / NBRC 14399</strain>
    </source>
</reference>
<protein>
    <submittedName>
        <fullName evidence="2">Uncharacterized protein</fullName>
    </submittedName>
</protein>
<dbReference type="HOGENOM" id="CLU_1068676_0_0_11"/>
<dbReference type="OrthoDB" id="3784631at2"/>
<keyword evidence="3" id="KW-1185">Reference proteome</keyword>
<keyword evidence="1" id="KW-0472">Membrane</keyword>
<dbReference type="STRING" id="479435.Kfla_5724"/>
<dbReference type="AlphaFoldDB" id="D2PPD3"/>
<gene>
    <name evidence="2" type="ordered locus">Kfla_5724</name>
</gene>
<dbReference type="EMBL" id="CP001736">
    <property type="protein sequence ID" value="ADB34729.1"/>
    <property type="molecule type" value="Genomic_DNA"/>
</dbReference>
<sequence length="260" mass="26849">MRAEDLAEALQAEPIGDPLDPATVIAGYRRRRRRNLAVAASTALVLVVLGGGAQLLGGGAPSPLPPAAPPSSVPTVARAPGAAEAERACRAEVAATANRARRPPKPSTTARVVAEQRVNATGGHLLVLADDTSWVGCDTAADGGKAVITSATDNNAAVDAGTFAAAYNVLKVSGTLRSYRWAAGVLPPGVAKVRYTFWDGSRSVSQARDGYWIMQHVSDAPASGNDVTRPIRVDLLDGGGTVTKTYQVDPTDCPLTTRGC</sequence>
<dbReference type="KEGG" id="kfl:Kfla_5724"/>
<evidence type="ECO:0000313" key="3">
    <source>
        <dbReference type="Proteomes" id="UP000007967"/>
    </source>
</evidence>
<evidence type="ECO:0000313" key="2">
    <source>
        <dbReference type="EMBL" id="ADB34729.1"/>
    </source>
</evidence>
<evidence type="ECO:0000256" key="1">
    <source>
        <dbReference type="SAM" id="Phobius"/>
    </source>
</evidence>
<organism evidence="2 3">
    <name type="scientific">Kribbella flavida (strain DSM 17836 / JCM 10339 / NBRC 14399)</name>
    <dbReference type="NCBI Taxonomy" id="479435"/>
    <lineage>
        <taxon>Bacteria</taxon>
        <taxon>Bacillati</taxon>
        <taxon>Actinomycetota</taxon>
        <taxon>Actinomycetes</taxon>
        <taxon>Propionibacteriales</taxon>
        <taxon>Kribbellaceae</taxon>
        <taxon>Kribbella</taxon>
    </lineage>
</organism>
<keyword evidence="1" id="KW-0812">Transmembrane</keyword>
<dbReference type="Proteomes" id="UP000007967">
    <property type="component" value="Chromosome"/>
</dbReference>
<name>D2PPD3_KRIFD</name>
<reference evidence="3" key="1">
    <citation type="submission" date="2009-09" db="EMBL/GenBank/DDBJ databases">
        <title>The complete genome of Kribbella flavida DSM 17836.</title>
        <authorList>
            <consortium name="US DOE Joint Genome Institute (JGI-PGF)"/>
            <person name="Lucas S."/>
            <person name="Copeland A."/>
            <person name="Lapidus A."/>
            <person name="Glavina del Rio T."/>
            <person name="Dalin E."/>
            <person name="Tice H."/>
            <person name="Bruce D."/>
            <person name="Goodwin L."/>
            <person name="Pitluck S."/>
            <person name="Kyrpides N."/>
            <person name="Mavromatis K."/>
            <person name="Ivanova N."/>
            <person name="Saunders E."/>
            <person name="Brettin T."/>
            <person name="Detter J.C."/>
            <person name="Han C."/>
            <person name="Larimer F."/>
            <person name="Land M."/>
            <person name="Hauser L."/>
            <person name="Markowitz V."/>
            <person name="Cheng J.-F."/>
            <person name="Hugenholtz P."/>
            <person name="Woyke T."/>
            <person name="Wu D."/>
            <person name="Pukall R."/>
            <person name="Klenk H.-P."/>
            <person name="Eisen J.A."/>
        </authorList>
    </citation>
    <scope>NUCLEOTIDE SEQUENCE [LARGE SCALE GENOMIC DNA]</scope>
    <source>
        <strain evidence="3">DSM 17836 / JCM 10339 / NBRC 14399</strain>
    </source>
</reference>
<proteinExistence type="predicted"/>